<reference evidence="2 3" key="1">
    <citation type="journal article" date="2012" name="Genome Biol.">
        <title>Genome and low-iron response of an oceanic diatom adapted to chronic iron limitation.</title>
        <authorList>
            <person name="Lommer M."/>
            <person name="Specht M."/>
            <person name="Roy A.S."/>
            <person name="Kraemer L."/>
            <person name="Andreson R."/>
            <person name="Gutowska M.A."/>
            <person name="Wolf J."/>
            <person name="Bergner S.V."/>
            <person name="Schilhabel M.B."/>
            <person name="Klostermeier U.C."/>
            <person name="Beiko R.G."/>
            <person name="Rosenstiel P."/>
            <person name="Hippler M."/>
            <person name="Laroche J."/>
        </authorList>
    </citation>
    <scope>NUCLEOTIDE SEQUENCE [LARGE SCALE GENOMIC DNA]</scope>
    <source>
        <strain evidence="2 3">CCMP1005</strain>
    </source>
</reference>
<dbReference type="EMBL" id="AGNL01040331">
    <property type="protein sequence ID" value="EJK52157.1"/>
    <property type="molecule type" value="Genomic_DNA"/>
</dbReference>
<comment type="caution">
    <text evidence="2">The sequence shown here is derived from an EMBL/GenBank/DDBJ whole genome shotgun (WGS) entry which is preliminary data.</text>
</comment>
<dbReference type="Proteomes" id="UP000266841">
    <property type="component" value="Unassembled WGS sequence"/>
</dbReference>
<protein>
    <submittedName>
        <fullName evidence="2">Uncharacterized protein</fullName>
    </submittedName>
</protein>
<gene>
    <name evidence="2" type="ORF">THAOC_28605</name>
</gene>
<feature type="non-terminal residue" evidence="2">
    <location>
        <position position="58"/>
    </location>
</feature>
<dbReference type="AlphaFoldDB" id="K0RZZ0"/>
<evidence type="ECO:0000313" key="2">
    <source>
        <dbReference type="EMBL" id="EJK52157.1"/>
    </source>
</evidence>
<proteinExistence type="predicted"/>
<organism evidence="2 3">
    <name type="scientific">Thalassiosira oceanica</name>
    <name type="common">Marine diatom</name>
    <dbReference type="NCBI Taxonomy" id="159749"/>
    <lineage>
        <taxon>Eukaryota</taxon>
        <taxon>Sar</taxon>
        <taxon>Stramenopiles</taxon>
        <taxon>Ochrophyta</taxon>
        <taxon>Bacillariophyta</taxon>
        <taxon>Coscinodiscophyceae</taxon>
        <taxon>Thalassiosirophycidae</taxon>
        <taxon>Thalassiosirales</taxon>
        <taxon>Thalassiosiraceae</taxon>
        <taxon>Thalassiosira</taxon>
    </lineage>
</organism>
<feature type="region of interest" description="Disordered" evidence="1">
    <location>
        <begin position="1"/>
        <end position="32"/>
    </location>
</feature>
<accession>K0RZZ0</accession>
<keyword evidence="3" id="KW-1185">Reference proteome</keyword>
<sequence>MRGDLAGPQMKQSGAASTRGGPVSVSTPSRAVQNELRMLTVEEFASAWLSDDRLCWGL</sequence>
<name>K0RZZ0_THAOC</name>
<evidence type="ECO:0000313" key="3">
    <source>
        <dbReference type="Proteomes" id="UP000266841"/>
    </source>
</evidence>
<evidence type="ECO:0000256" key="1">
    <source>
        <dbReference type="SAM" id="MobiDB-lite"/>
    </source>
</evidence>